<dbReference type="InterPro" id="IPR035919">
    <property type="entry name" value="EAL_sf"/>
</dbReference>
<dbReference type="PANTHER" id="PTHR33121">
    <property type="entry name" value="CYCLIC DI-GMP PHOSPHODIESTERASE PDEF"/>
    <property type="match status" value="1"/>
</dbReference>
<dbReference type="SUPFAM" id="SSF141868">
    <property type="entry name" value="EAL domain-like"/>
    <property type="match status" value="1"/>
</dbReference>
<dbReference type="AlphaFoldDB" id="C8W451"/>
<sequence length="413" mass="47240">MFVLDINTPDIKKIIEQEHIITHFQPILSVRKRSVIGFEALSRGIDPNTKTIIPPNILFEYAAKQQLTLELDRLCRKLALANFKLVQQKVKNSLLFLNFDTTIIDKGVVGSGNLLNMVRCFNVDPQRIVIEIKESEANNLKELDKFINNYKNYGFIIALDDIGSGHSNLNRISLVKPDLLKLDAFLIRNINKEFHKQEVFKSLVNLAKKIGALVVAEGIEGEDESICALELGADMLQGYYFDKPSVNILCTNNDYKDKIRLLANKFKNHMIIKTKTDKMRRMEYRRIASNILAHMDSIDTKDINAKLSEIISNYPIMDCIYILNEQGVQISNTVCNDSKLFKRRVSIFRPAAQGTDHSFKKYYYLLKDSGSDYFFTEPYISMASGNLCVTISTLFQVKDNNYILCADIITDFE</sequence>
<dbReference type="EMBL" id="CP001720">
    <property type="protein sequence ID" value="ACV61919.1"/>
    <property type="molecule type" value="Genomic_DNA"/>
</dbReference>
<evidence type="ECO:0000313" key="3">
    <source>
        <dbReference type="Proteomes" id="UP000002217"/>
    </source>
</evidence>
<dbReference type="PANTHER" id="PTHR33121:SF76">
    <property type="entry name" value="SIGNALING PROTEIN"/>
    <property type="match status" value="1"/>
</dbReference>
<protein>
    <submittedName>
        <fullName evidence="2">Diguanylate phosphodiesterase</fullName>
    </submittedName>
</protein>
<dbReference type="Gene3D" id="3.30.450.20">
    <property type="entry name" value="PAS domain"/>
    <property type="match status" value="1"/>
</dbReference>
<proteinExistence type="predicted"/>
<evidence type="ECO:0000259" key="1">
    <source>
        <dbReference type="PROSITE" id="PS50883"/>
    </source>
</evidence>
<dbReference type="CDD" id="cd18773">
    <property type="entry name" value="PDC1_HK_sensor"/>
    <property type="match status" value="1"/>
</dbReference>
<dbReference type="KEGG" id="dae:Dtox_1033"/>
<dbReference type="SMART" id="SM00052">
    <property type="entry name" value="EAL"/>
    <property type="match status" value="1"/>
</dbReference>
<dbReference type="Pfam" id="PF00563">
    <property type="entry name" value="EAL"/>
    <property type="match status" value="1"/>
</dbReference>
<dbReference type="STRING" id="485916.Dtox_1033"/>
<reference evidence="2 3" key="1">
    <citation type="journal article" date="2009" name="Stand. Genomic Sci.">
        <title>Complete genome sequence of Desulfotomaculum acetoxidans type strain (5575).</title>
        <authorList>
            <person name="Spring S."/>
            <person name="Lapidus A."/>
            <person name="Schroder M."/>
            <person name="Gleim D."/>
            <person name="Sims D."/>
            <person name="Meincke L."/>
            <person name="Glavina Del Rio T."/>
            <person name="Tice H."/>
            <person name="Copeland A."/>
            <person name="Cheng J.F."/>
            <person name="Lucas S."/>
            <person name="Chen F."/>
            <person name="Nolan M."/>
            <person name="Bruce D."/>
            <person name="Goodwin L."/>
            <person name="Pitluck S."/>
            <person name="Ivanova N."/>
            <person name="Mavromatis K."/>
            <person name="Mikhailova N."/>
            <person name="Pati A."/>
            <person name="Chen A."/>
            <person name="Palaniappan K."/>
            <person name="Land M."/>
            <person name="Hauser L."/>
            <person name="Chang Y.J."/>
            <person name="Jeffries C.D."/>
            <person name="Chain P."/>
            <person name="Saunders E."/>
            <person name="Brettin T."/>
            <person name="Detter J.C."/>
            <person name="Goker M."/>
            <person name="Bristow J."/>
            <person name="Eisen J.A."/>
            <person name="Markowitz V."/>
            <person name="Hugenholtz P."/>
            <person name="Kyrpides N.C."/>
            <person name="Klenk H.P."/>
            <person name="Han C."/>
        </authorList>
    </citation>
    <scope>NUCLEOTIDE SEQUENCE [LARGE SCALE GENOMIC DNA]</scope>
    <source>
        <strain evidence="3">ATCC 49208 / DSM 771 / VKM B-1644</strain>
    </source>
</reference>
<dbReference type="HOGENOM" id="CLU_015702_0_1_9"/>
<name>C8W451_DESAS</name>
<dbReference type="InterPro" id="IPR050706">
    <property type="entry name" value="Cyclic-di-GMP_PDE-like"/>
</dbReference>
<dbReference type="Proteomes" id="UP000002217">
    <property type="component" value="Chromosome"/>
</dbReference>
<dbReference type="CDD" id="cd01948">
    <property type="entry name" value="EAL"/>
    <property type="match status" value="1"/>
</dbReference>
<dbReference type="Gene3D" id="3.20.20.450">
    <property type="entry name" value="EAL domain"/>
    <property type="match status" value="1"/>
</dbReference>
<dbReference type="GO" id="GO:0071111">
    <property type="term" value="F:cyclic-guanylate-specific phosphodiesterase activity"/>
    <property type="evidence" value="ECO:0007669"/>
    <property type="project" value="InterPro"/>
</dbReference>
<dbReference type="SUPFAM" id="SSF103190">
    <property type="entry name" value="Sensory domain-like"/>
    <property type="match status" value="1"/>
</dbReference>
<dbReference type="PROSITE" id="PS50883">
    <property type="entry name" value="EAL"/>
    <property type="match status" value="1"/>
</dbReference>
<accession>C8W451</accession>
<dbReference type="InterPro" id="IPR001633">
    <property type="entry name" value="EAL_dom"/>
</dbReference>
<evidence type="ECO:0000313" key="2">
    <source>
        <dbReference type="EMBL" id="ACV61919.1"/>
    </source>
</evidence>
<dbReference type="InterPro" id="IPR029151">
    <property type="entry name" value="Sensor-like_sf"/>
</dbReference>
<feature type="domain" description="EAL" evidence="1">
    <location>
        <begin position="4"/>
        <end position="258"/>
    </location>
</feature>
<dbReference type="eggNOG" id="COG2200">
    <property type="taxonomic scope" value="Bacteria"/>
</dbReference>
<keyword evidence="3" id="KW-1185">Reference proteome</keyword>
<gene>
    <name evidence="2" type="ordered locus">Dtox_1033</name>
</gene>
<organism evidence="2 3">
    <name type="scientific">Desulfofarcimen acetoxidans (strain ATCC 49208 / DSM 771 / KCTC 5769 / VKM B-1644 / 5575)</name>
    <name type="common">Desulfotomaculum acetoxidans</name>
    <dbReference type="NCBI Taxonomy" id="485916"/>
    <lineage>
        <taxon>Bacteria</taxon>
        <taxon>Bacillati</taxon>
        <taxon>Bacillota</taxon>
        <taxon>Clostridia</taxon>
        <taxon>Eubacteriales</taxon>
        <taxon>Peptococcaceae</taxon>
        <taxon>Desulfofarcimen</taxon>
    </lineage>
</organism>
<dbReference type="OrthoDB" id="9813903at2"/>
<dbReference type="RefSeq" id="WP_015756634.1">
    <property type="nucleotide sequence ID" value="NC_013216.1"/>
</dbReference>